<dbReference type="InterPro" id="IPR036691">
    <property type="entry name" value="Endo/exonu/phosph_ase_sf"/>
</dbReference>
<feature type="domain" description="Endonuclease/exonuclease/phosphatase" evidence="1">
    <location>
        <begin position="18"/>
        <end position="278"/>
    </location>
</feature>
<dbReference type="STRING" id="512565.AMIS_78770"/>
<keyword evidence="3" id="KW-1185">Reference proteome</keyword>
<name>I0HJB0_ACTM4</name>
<sequence length="289" mass="31017">MPPAPASAAELRPFTALHWNVSGWVQHRNSTTDGLVDKIASAITSKDADFAGLNEICWDQYQAVLGKLADAGWPDTKNFARFEINMDTGICGGKPFGMALFSKAALGTATGYQLEPQNSAEPLVDRKLLCAPVTGRKLRYCVTHITPDSAAHPEFNAGQIDHARRIVDDFLNAGETVVTAGDFNVTPGAGRLDGWYSPTIDTPYNSGNVGRHVEMDDQYSVCPGFGRSTSNVNPPGACDTAQKIDMIFVSVGNEELVGCYEAGVLQPICKDGEFCSDHQVLWGSGTLLS</sequence>
<dbReference type="Pfam" id="PF03372">
    <property type="entry name" value="Exo_endo_phos"/>
    <property type="match status" value="1"/>
</dbReference>
<dbReference type="eggNOG" id="COG3568">
    <property type="taxonomic scope" value="Bacteria"/>
</dbReference>
<dbReference type="AlphaFoldDB" id="I0HJB0"/>
<dbReference type="PATRIC" id="fig|512565.3.peg.7895"/>
<dbReference type="Proteomes" id="UP000007882">
    <property type="component" value="Chromosome"/>
</dbReference>
<dbReference type="GO" id="GO:0003824">
    <property type="term" value="F:catalytic activity"/>
    <property type="evidence" value="ECO:0007669"/>
    <property type="project" value="InterPro"/>
</dbReference>
<dbReference type="HOGENOM" id="CLU_879660_0_0_11"/>
<reference evidence="2 3" key="1">
    <citation type="submission" date="2012-02" db="EMBL/GenBank/DDBJ databases">
        <title>Complete genome sequence of Actinoplanes missouriensis 431 (= NBRC 102363).</title>
        <authorList>
            <person name="Ohnishi Y."/>
            <person name="Ishikawa J."/>
            <person name="Sekine M."/>
            <person name="Hosoyama A."/>
            <person name="Harada T."/>
            <person name="Narita H."/>
            <person name="Hata T."/>
            <person name="Konno Y."/>
            <person name="Tutikane K."/>
            <person name="Fujita N."/>
            <person name="Horinouchi S."/>
            <person name="Hayakawa M."/>
        </authorList>
    </citation>
    <scope>NUCLEOTIDE SEQUENCE [LARGE SCALE GENOMIC DNA]</scope>
    <source>
        <strain evidence="3">ATCC 14538 / DSM 43046 / CBS 188.64 / JCM 3121 / NBRC 102363 / NCIMB 12654 / NRRL B-3342 / UNCC 431</strain>
    </source>
</reference>
<dbReference type="KEGG" id="ams:AMIS_78770"/>
<dbReference type="InterPro" id="IPR005135">
    <property type="entry name" value="Endo/exonuclease/phosphatase"/>
</dbReference>
<dbReference type="Gene3D" id="3.60.10.10">
    <property type="entry name" value="Endonuclease/exonuclease/phosphatase"/>
    <property type="match status" value="1"/>
</dbReference>
<dbReference type="EMBL" id="AP012319">
    <property type="protein sequence ID" value="BAL93097.1"/>
    <property type="molecule type" value="Genomic_DNA"/>
</dbReference>
<proteinExistence type="predicted"/>
<gene>
    <name evidence="2" type="ordered locus">AMIS_78770</name>
</gene>
<evidence type="ECO:0000313" key="3">
    <source>
        <dbReference type="Proteomes" id="UP000007882"/>
    </source>
</evidence>
<evidence type="ECO:0000259" key="1">
    <source>
        <dbReference type="Pfam" id="PF03372"/>
    </source>
</evidence>
<protein>
    <recommendedName>
        <fullName evidence="1">Endonuclease/exonuclease/phosphatase domain-containing protein</fullName>
    </recommendedName>
</protein>
<organism evidence="2 3">
    <name type="scientific">Actinoplanes missouriensis (strain ATCC 14538 / DSM 43046 / CBS 188.64 / JCM 3121 / NBRC 102363 / NCIMB 12654 / NRRL B-3342 / UNCC 431)</name>
    <dbReference type="NCBI Taxonomy" id="512565"/>
    <lineage>
        <taxon>Bacteria</taxon>
        <taxon>Bacillati</taxon>
        <taxon>Actinomycetota</taxon>
        <taxon>Actinomycetes</taxon>
        <taxon>Micromonosporales</taxon>
        <taxon>Micromonosporaceae</taxon>
        <taxon>Actinoplanes</taxon>
    </lineage>
</organism>
<dbReference type="SUPFAM" id="SSF56219">
    <property type="entry name" value="DNase I-like"/>
    <property type="match status" value="1"/>
</dbReference>
<evidence type="ECO:0000313" key="2">
    <source>
        <dbReference type="EMBL" id="BAL93097.1"/>
    </source>
</evidence>
<dbReference type="RefSeq" id="WP_014447980.1">
    <property type="nucleotide sequence ID" value="NC_017093.1"/>
</dbReference>
<accession>I0HJB0</accession>